<evidence type="ECO:0000313" key="1">
    <source>
        <dbReference type="EMBL" id="TCN48885.1"/>
    </source>
</evidence>
<protein>
    <recommendedName>
        <fullName evidence="3">HK97 gp10 family phage protein</fullName>
    </recommendedName>
</protein>
<evidence type="ECO:0000313" key="2">
    <source>
        <dbReference type="Proteomes" id="UP000295351"/>
    </source>
</evidence>
<organism evidence="1 2">
    <name type="scientific">Shinella granuli</name>
    <dbReference type="NCBI Taxonomy" id="323621"/>
    <lineage>
        <taxon>Bacteria</taxon>
        <taxon>Pseudomonadati</taxon>
        <taxon>Pseudomonadota</taxon>
        <taxon>Alphaproteobacteria</taxon>
        <taxon>Hyphomicrobiales</taxon>
        <taxon>Rhizobiaceae</taxon>
        <taxon>Shinella</taxon>
    </lineage>
</organism>
<keyword evidence="2" id="KW-1185">Reference proteome</keyword>
<comment type="caution">
    <text evidence="1">The sequence shown here is derived from an EMBL/GenBank/DDBJ whole genome shotgun (WGS) entry which is preliminary data.</text>
</comment>
<gene>
    <name evidence="1" type="ORF">EV665_101624</name>
</gene>
<evidence type="ECO:0008006" key="3">
    <source>
        <dbReference type="Google" id="ProtNLM"/>
    </source>
</evidence>
<accession>A0A4R2D528</accession>
<dbReference type="AlphaFoldDB" id="A0A4R2D528"/>
<reference evidence="1 2" key="1">
    <citation type="submission" date="2019-03" db="EMBL/GenBank/DDBJ databases">
        <title>Genomic Encyclopedia of Type Strains, Phase IV (KMG-IV): sequencing the most valuable type-strain genomes for metagenomic binning, comparative biology and taxonomic classification.</title>
        <authorList>
            <person name="Goeker M."/>
        </authorList>
    </citation>
    <scope>NUCLEOTIDE SEQUENCE [LARGE SCALE GENOMIC DNA]</scope>
    <source>
        <strain evidence="1 2">DSM 18401</strain>
    </source>
</reference>
<proteinExistence type="predicted"/>
<name>A0A4R2D528_SHIGR</name>
<dbReference type="EMBL" id="SLVX01000001">
    <property type="protein sequence ID" value="TCN48885.1"/>
    <property type="molecule type" value="Genomic_DNA"/>
</dbReference>
<dbReference type="RefSeq" id="WP_133033040.1">
    <property type="nucleotide sequence ID" value="NZ_BAABEI010000012.1"/>
</dbReference>
<sequence length="189" mass="20898">MADITLKWADDALKKFERQIVQLQTQFPKVLPQEINKTGDKAKTVVIRTLTKQTGLDRRVIVAAVGNPSQARPGKLTYDMKTRGGNIRLKYLKPKETEDGVVAKPFGVTTEYPGAFMKGGAFPNRTPVPEWNGHVMRRINSRGTRITFARSGVIIPQEMTAGATAEAFQKVAAPLLQARVEKVIKKLLG</sequence>
<dbReference type="Proteomes" id="UP000295351">
    <property type="component" value="Unassembled WGS sequence"/>
</dbReference>